<protein>
    <submittedName>
        <fullName evidence="2">Uncharacterized protein</fullName>
    </submittedName>
</protein>
<comment type="caution">
    <text evidence="2">The sequence shown here is derived from an EMBL/GenBank/DDBJ whole genome shotgun (WGS) entry which is preliminary data.</text>
</comment>
<feature type="region of interest" description="Disordered" evidence="1">
    <location>
        <begin position="1"/>
        <end position="74"/>
    </location>
</feature>
<reference evidence="2 3" key="1">
    <citation type="journal article" date="2019" name="Sci. Rep.">
        <title>Orb-weaving spider Araneus ventricosus genome elucidates the spidroin gene catalogue.</title>
        <authorList>
            <person name="Kono N."/>
            <person name="Nakamura H."/>
            <person name="Ohtoshi R."/>
            <person name="Moran D.A.P."/>
            <person name="Shinohara A."/>
            <person name="Yoshida Y."/>
            <person name="Fujiwara M."/>
            <person name="Mori M."/>
            <person name="Tomita M."/>
            <person name="Arakawa K."/>
        </authorList>
    </citation>
    <scope>NUCLEOTIDE SEQUENCE [LARGE SCALE GENOMIC DNA]</scope>
</reference>
<proteinExistence type="predicted"/>
<evidence type="ECO:0000313" key="3">
    <source>
        <dbReference type="Proteomes" id="UP000499080"/>
    </source>
</evidence>
<evidence type="ECO:0000256" key="1">
    <source>
        <dbReference type="SAM" id="MobiDB-lite"/>
    </source>
</evidence>
<gene>
    <name evidence="2" type="ORF">AVEN_56564_1</name>
</gene>
<accession>A0A4Y2W5F2</accession>
<sequence>MDITYPEAPGRQMSLPKRSAREGPAGLNLDSNGKHSRFLTSTQVRDRHRTPPGLKGSQSKDSSKTVSFEASSSGCSVCEKFPERLWSPEILAHKPWGLRSTMCFQLLKSPASIGLTPTPATAFVLNAQPCYSWNVPR</sequence>
<dbReference type="Proteomes" id="UP000499080">
    <property type="component" value="Unassembled WGS sequence"/>
</dbReference>
<dbReference type="EMBL" id="BGPR01055133">
    <property type="protein sequence ID" value="GBO31766.1"/>
    <property type="molecule type" value="Genomic_DNA"/>
</dbReference>
<keyword evidence="3" id="KW-1185">Reference proteome</keyword>
<evidence type="ECO:0000313" key="2">
    <source>
        <dbReference type="EMBL" id="GBO31766.1"/>
    </source>
</evidence>
<feature type="compositionally biased region" description="Polar residues" evidence="1">
    <location>
        <begin position="56"/>
        <end position="74"/>
    </location>
</feature>
<dbReference type="AlphaFoldDB" id="A0A4Y2W5F2"/>
<organism evidence="2 3">
    <name type="scientific">Araneus ventricosus</name>
    <name type="common">Orbweaver spider</name>
    <name type="synonym">Epeira ventricosa</name>
    <dbReference type="NCBI Taxonomy" id="182803"/>
    <lineage>
        <taxon>Eukaryota</taxon>
        <taxon>Metazoa</taxon>
        <taxon>Ecdysozoa</taxon>
        <taxon>Arthropoda</taxon>
        <taxon>Chelicerata</taxon>
        <taxon>Arachnida</taxon>
        <taxon>Araneae</taxon>
        <taxon>Araneomorphae</taxon>
        <taxon>Entelegynae</taxon>
        <taxon>Araneoidea</taxon>
        <taxon>Araneidae</taxon>
        <taxon>Araneus</taxon>
    </lineage>
</organism>
<name>A0A4Y2W5F2_ARAVE</name>